<keyword evidence="1" id="KW-0813">Transport</keyword>
<comment type="caution">
    <text evidence="6">The sequence shown here is derived from an EMBL/GenBank/DDBJ whole genome shotgun (WGS) entry which is preliminary data.</text>
</comment>
<protein>
    <submittedName>
        <fullName evidence="6">ABC transporter</fullName>
    </submittedName>
</protein>
<dbReference type="PROSITE" id="PS00211">
    <property type="entry name" value="ABC_TRANSPORTER_1"/>
    <property type="match status" value="1"/>
</dbReference>
<comment type="similarity">
    <text evidence="4">Belongs to the ABC transporter superfamily. Macrolide exporter (TC 3.A.1.122) family.</text>
</comment>
<accession>A0AAX0YUW1</accession>
<evidence type="ECO:0000259" key="5">
    <source>
        <dbReference type="PROSITE" id="PS50893"/>
    </source>
</evidence>
<dbReference type="Pfam" id="PF00005">
    <property type="entry name" value="ABC_tran"/>
    <property type="match status" value="1"/>
</dbReference>
<gene>
    <name evidence="6" type="ORF">C0W53_10060</name>
</gene>
<evidence type="ECO:0000256" key="4">
    <source>
        <dbReference type="ARBA" id="ARBA00038388"/>
    </source>
</evidence>
<dbReference type="InterPro" id="IPR017911">
    <property type="entry name" value="MacB-like_ATP-bd"/>
</dbReference>
<evidence type="ECO:0000256" key="3">
    <source>
        <dbReference type="ARBA" id="ARBA00022840"/>
    </source>
</evidence>
<dbReference type="SMART" id="SM00382">
    <property type="entry name" value="AAA"/>
    <property type="match status" value="1"/>
</dbReference>
<feature type="domain" description="ABC transporter" evidence="5">
    <location>
        <begin position="6"/>
        <end position="232"/>
    </location>
</feature>
<dbReference type="PANTHER" id="PTHR42798">
    <property type="entry name" value="LIPOPROTEIN-RELEASING SYSTEM ATP-BINDING PROTEIN LOLD"/>
    <property type="match status" value="1"/>
</dbReference>
<dbReference type="CDD" id="cd03255">
    <property type="entry name" value="ABC_MJ0796_LolCDE_FtsE"/>
    <property type="match status" value="1"/>
</dbReference>
<evidence type="ECO:0000313" key="6">
    <source>
        <dbReference type="EMBL" id="PSX44923.1"/>
    </source>
</evidence>
<dbReference type="GO" id="GO:0016887">
    <property type="term" value="F:ATP hydrolysis activity"/>
    <property type="evidence" value="ECO:0007669"/>
    <property type="project" value="InterPro"/>
</dbReference>
<keyword evidence="3" id="KW-0067">ATP-binding</keyword>
<keyword evidence="7" id="KW-1185">Reference proteome</keyword>
<dbReference type="InterPro" id="IPR017871">
    <property type="entry name" value="ABC_transporter-like_CS"/>
</dbReference>
<reference evidence="6 7" key="1">
    <citation type="submission" date="2018-01" db="EMBL/GenBank/DDBJ databases">
        <title>Whole genome sequencing of Histamine producing bacteria.</title>
        <authorList>
            <person name="Butler K."/>
        </authorList>
    </citation>
    <scope>NUCLEOTIDE SEQUENCE [LARGE SCALE GENOMIC DNA]</scope>
    <source>
        <strain evidence="6 7">A1-4</strain>
    </source>
</reference>
<dbReference type="GO" id="GO:0005524">
    <property type="term" value="F:ATP binding"/>
    <property type="evidence" value="ECO:0007669"/>
    <property type="project" value="UniProtKB-KW"/>
</dbReference>
<dbReference type="InterPro" id="IPR003593">
    <property type="entry name" value="AAA+_ATPase"/>
</dbReference>
<dbReference type="Proteomes" id="UP000240728">
    <property type="component" value="Unassembled WGS sequence"/>
</dbReference>
<proteinExistence type="inferred from homology"/>
<evidence type="ECO:0000313" key="7">
    <source>
        <dbReference type="Proteomes" id="UP000240728"/>
    </source>
</evidence>
<dbReference type="GO" id="GO:1902495">
    <property type="term" value="C:transmembrane transporter complex"/>
    <property type="evidence" value="ECO:0007669"/>
    <property type="project" value="UniProtKB-ARBA"/>
</dbReference>
<evidence type="ECO:0000256" key="2">
    <source>
        <dbReference type="ARBA" id="ARBA00022741"/>
    </source>
</evidence>
<dbReference type="InterPro" id="IPR027417">
    <property type="entry name" value="P-loop_NTPase"/>
</dbReference>
<organism evidence="6 7">
    <name type="scientific">Photobacterium kishitanii</name>
    <dbReference type="NCBI Taxonomy" id="318456"/>
    <lineage>
        <taxon>Bacteria</taxon>
        <taxon>Pseudomonadati</taxon>
        <taxon>Pseudomonadota</taxon>
        <taxon>Gammaproteobacteria</taxon>
        <taxon>Vibrionales</taxon>
        <taxon>Vibrionaceae</taxon>
        <taxon>Photobacterium</taxon>
    </lineage>
</organism>
<dbReference type="AlphaFoldDB" id="A0AAX0YUW1"/>
<dbReference type="PANTHER" id="PTHR42798:SF2">
    <property type="entry name" value="ABC TRANSPORTER ATP-BINDING PROTEIN MG467-RELATED"/>
    <property type="match status" value="1"/>
</dbReference>
<dbReference type="GO" id="GO:0022857">
    <property type="term" value="F:transmembrane transporter activity"/>
    <property type="evidence" value="ECO:0007669"/>
    <property type="project" value="UniProtKB-ARBA"/>
</dbReference>
<keyword evidence="2" id="KW-0547">Nucleotide-binding</keyword>
<evidence type="ECO:0000256" key="1">
    <source>
        <dbReference type="ARBA" id="ARBA00022448"/>
    </source>
</evidence>
<dbReference type="EMBL" id="PYOZ01000005">
    <property type="protein sequence ID" value="PSX44923.1"/>
    <property type="molecule type" value="Genomic_DNA"/>
</dbReference>
<dbReference type="FunFam" id="3.40.50.300:FF:000032">
    <property type="entry name" value="Export ABC transporter ATP-binding protein"/>
    <property type="match status" value="1"/>
</dbReference>
<dbReference type="Gene3D" id="3.40.50.300">
    <property type="entry name" value="P-loop containing nucleotide triphosphate hydrolases"/>
    <property type="match status" value="1"/>
</dbReference>
<name>A0AAX0YUW1_9GAMM</name>
<sequence length="232" mass="25231">MSISVIKAHSVSKQVTTALSSMTILQDVSLEVEQGESIALVGVSGAGKSTLMTLLAGLDVATTGEIELLGHCLNQLNDEQRAQLRSESIGFVFQNFLLLPTLTALENVTLPCLIKNQDIDIERGKQLLAVVGLQGRETHLPSQLSGGEQQRVALARAFMIKPKILFADEPTGNLDQQTAAMIIELLFELNRDSGTTLVLVTHDDVLAARCDRVMRLDNGVLNKEVSREERDV</sequence>
<dbReference type="RefSeq" id="WP_045043862.1">
    <property type="nucleotide sequence ID" value="NZ_JZTB01000035.1"/>
</dbReference>
<dbReference type="InterPro" id="IPR003439">
    <property type="entry name" value="ABC_transporter-like_ATP-bd"/>
</dbReference>
<dbReference type="SUPFAM" id="SSF52540">
    <property type="entry name" value="P-loop containing nucleoside triphosphate hydrolases"/>
    <property type="match status" value="1"/>
</dbReference>
<dbReference type="PROSITE" id="PS50893">
    <property type="entry name" value="ABC_TRANSPORTER_2"/>
    <property type="match status" value="1"/>
</dbReference>